<keyword evidence="2" id="KW-1185">Reference proteome</keyword>
<evidence type="ECO:0008006" key="3">
    <source>
        <dbReference type="Google" id="ProtNLM"/>
    </source>
</evidence>
<evidence type="ECO:0000313" key="2">
    <source>
        <dbReference type="Proteomes" id="UP001597440"/>
    </source>
</evidence>
<dbReference type="EMBL" id="JBHULD010000004">
    <property type="protein sequence ID" value="MFD2553552.1"/>
    <property type="molecule type" value="Genomic_DNA"/>
</dbReference>
<proteinExistence type="predicted"/>
<accession>A0ABW5KX60</accession>
<dbReference type="Proteomes" id="UP001597440">
    <property type="component" value="Unassembled WGS sequence"/>
</dbReference>
<dbReference type="RefSeq" id="WP_210355098.1">
    <property type="nucleotide sequence ID" value="NZ_JAEQMU010000004.1"/>
</dbReference>
<protein>
    <recommendedName>
        <fullName evidence="3">Bacteriocin</fullName>
    </recommendedName>
</protein>
<evidence type="ECO:0000313" key="1">
    <source>
        <dbReference type="EMBL" id="MFD2553552.1"/>
    </source>
</evidence>
<sequence>MKKISFKNLENLEIEKLSKENLKNVFGGVSNSDYANTARHGEVCRTHADCPPLHACTRMSTGPAICCDSNDFHGTGPHPHPACRNID</sequence>
<reference evidence="2" key="1">
    <citation type="journal article" date="2019" name="Int. J. Syst. Evol. Microbiol.">
        <title>The Global Catalogue of Microorganisms (GCM) 10K type strain sequencing project: providing services to taxonomists for standard genome sequencing and annotation.</title>
        <authorList>
            <consortium name="The Broad Institute Genomics Platform"/>
            <consortium name="The Broad Institute Genome Sequencing Center for Infectious Disease"/>
            <person name="Wu L."/>
            <person name="Ma J."/>
        </authorList>
    </citation>
    <scope>NUCLEOTIDE SEQUENCE [LARGE SCALE GENOMIC DNA]</scope>
    <source>
        <strain evidence="2">KCTC 52298</strain>
    </source>
</reference>
<name>A0ABW5KX60_9SPHI</name>
<gene>
    <name evidence="1" type="ORF">ACFSQW_04065</name>
</gene>
<organism evidence="1 2">
    <name type="scientific">Sphingobacterium tabacisoli</name>
    <dbReference type="NCBI Taxonomy" id="2044855"/>
    <lineage>
        <taxon>Bacteria</taxon>
        <taxon>Pseudomonadati</taxon>
        <taxon>Bacteroidota</taxon>
        <taxon>Sphingobacteriia</taxon>
        <taxon>Sphingobacteriales</taxon>
        <taxon>Sphingobacteriaceae</taxon>
        <taxon>Sphingobacterium</taxon>
    </lineage>
</organism>
<comment type="caution">
    <text evidence="1">The sequence shown here is derived from an EMBL/GenBank/DDBJ whole genome shotgun (WGS) entry which is preliminary data.</text>
</comment>